<dbReference type="eggNOG" id="COG4969">
    <property type="taxonomic scope" value="Bacteria"/>
</dbReference>
<dbReference type="RefSeq" id="WP_038269649.1">
    <property type="nucleotide sequence ID" value="NZ_CP053627.1"/>
</dbReference>
<dbReference type="Pfam" id="PF00114">
    <property type="entry name" value="Pilin"/>
    <property type="match status" value="1"/>
</dbReference>
<evidence type="ECO:0000256" key="3">
    <source>
        <dbReference type="RuleBase" id="RU000389"/>
    </source>
</evidence>
<dbReference type="InterPro" id="IPR045584">
    <property type="entry name" value="Pilin-like"/>
</dbReference>
<dbReference type="AlphaFoldDB" id="Z9JNB9"/>
<evidence type="ECO:0000313" key="5">
    <source>
        <dbReference type="EMBL" id="EWS79301.1"/>
    </source>
</evidence>
<keyword evidence="4" id="KW-0812">Transmembrane</keyword>
<dbReference type="PATRIC" id="fig|1444770.3.peg.51"/>
<dbReference type="GO" id="GO:0009289">
    <property type="term" value="C:pilus"/>
    <property type="evidence" value="ECO:0007669"/>
    <property type="project" value="InterPro"/>
</dbReference>
<keyword evidence="4" id="KW-1133">Transmembrane helix</keyword>
<evidence type="ECO:0000313" key="7">
    <source>
        <dbReference type="Proteomes" id="UP000020406"/>
    </source>
</evidence>
<protein>
    <submittedName>
        <fullName evidence="5">Ferrous iron transporter B</fullName>
    </submittedName>
    <submittedName>
        <fullName evidence="6">Pilin</fullName>
    </submittedName>
</protein>
<dbReference type="SUPFAM" id="SSF54523">
    <property type="entry name" value="Pili subunits"/>
    <property type="match status" value="1"/>
</dbReference>
<dbReference type="Gene3D" id="3.30.700.10">
    <property type="entry name" value="Glycoprotein, Type 4 Pilin"/>
    <property type="match status" value="1"/>
</dbReference>
<reference evidence="5 7" key="1">
    <citation type="journal article" date="2014" name="Genome Announc.">
        <title>Draft Genome Sequence of Xylella fastidiosa Pear Leaf Scorch Strain in Taiwan.</title>
        <authorList>
            <person name="Su C.C."/>
            <person name="Deng W.L."/>
            <person name="Jan F.J."/>
            <person name="Chang C.J."/>
            <person name="Huang H."/>
            <person name="Chen J."/>
        </authorList>
    </citation>
    <scope>NUCLEOTIDE SEQUENCE [LARGE SCALE GENOMIC DNA]</scope>
    <source>
        <strain evidence="5 7">PLS229</strain>
    </source>
</reference>
<keyword evidence="2" id="KW-0488">Methylation</keyword>
<dbReference type="Proteomes" id="UP000020406">
    <property type="component" value="Unassembled WGS sequence"/>
</dbReference>
<evidence type="ECO:0000313" key="8">
    <source>
        <dbReference type="Proteomes" id="UP001430701"/>
    </source>
</evidence>
<comment type="caution">
    <text evidence="5">The sequence shown here is derived from an EMBL/GenBank/DDBJ whole genome shotgun (WGS) entry which is preliminary data.</text>
</comment>
<dbReference type="Pfam" id="PF07963">
    <property type="entry name" value="N_methyl"/>
    <property type="match status" value="1"/>
</dbReference>
<comment type="similarity">
    <text evidence="1 3">Belongs to the N-Me-Phe pilin family.</text>
</comment>
<dbReference type="STRING" id="1444770.AF72_00215"/>
<dbReference type="Proteomes" id="UP001430701">
    <property type="component" value="Unassembled WGS sequence"/>
</dbReference>
<dbReference type="EMBL" id="JAJPPU010000002">
    <property type="protein sequence ID" value="MCD8472781.1"/>
    <property type="molecule type" value="Genomic_DNA"/>
</dbReference>
<evidence type="ECO:0000256" key="1">
    <source>
        <dbReference type="ARBA" id="ARBA00005233"/>
    </source>
</evidence>
<organism evidence="5 7">
    <name type="scientific">Xylella taiwanensis</name>
    <dbReference type="NCBI Taxonomy" id="1444770"/>
    <lineage>
        <taxon>Bacteria</taxon>
        <taxon>Pseudomonadati</taxon>
        <taxon>Pseudomonadota</taxon>
        <taxon>Gammaproteobacteria</taxon>
        <taxon>Lysobacterales</taxon>
        <taxon>Lysobacteraceae</taxon>
        <taxon>Xylella</taxon>
    </lineage>
</organism>
<dbReference type="GO" id="GO:0007155">
    <property type="term" value="P:cell adhesion"/>
    <property type="evidence" value="ECO:0007669"/>
    <property type="project" value="InterPro"/>
</dbReference>
<feature type="transmembrane region" description="Helical" evidence="4">
    <location>
        <begin position="12"/>
        <end position="30"/>
    </location>
</feature>
<reference evidence="6" key="2">
    <citation type="submission" date="2021-11" db="EMBL/GenBank/DDBJ databases">
        <title>Genome sequence of Xylella taiwanensis PLS432.</title>
        <authorList>
            <person name="Weng L.-W."/>
            <person name="Su C.-C."/>
            <person name="Tsai C.-W."/>
            <person name="Kuo C.-H."/>
        </authorList>
    </citation>
    <scope>NUCLEOTIDE SEQUENCE</scope>
    <source>
        <strain evidence="6">PLS432</strain>
    </source>
</reference>
<keyword evidence="4" id="KW-0472">Membrane</keyword>
<dbReference type="EMBL" id="JDSQ01000001">
    <property type="protein sequence ID" value="EWS79301.1"/>
    <property type="molecule type" value="Genomic_DNA"/>
</dbReference>
<evidence type="ECO:0000256" key="4">
    <source>
        <dbReference type="SAM" id="Phobius"/>
    </source>
</evidence>
<evidence type="ECO:0000313" key="6">
    <source>
        <dbReference type="EMBL" id="MCD8472781.1"/>
    </source>
</evidence>
<accession>Z9JNB9</accession>
<dbReference type="NCBIfam" id="TIGR02532">
    <property type="entry name" value="IV_pilin_GFxxxE"/>
    <property type="match status" value="1"/>
</dbReference>
<dbReference type="InterPro" id="IPR001082">
    <property type="entry name" value="Pilin"/>
</dbReference>
<proteinExistence type="inferred from homology"/>
<keyword evidence="8" id="KW-1185">Reference proteome</keyword>
<dbReference type="InterPro" id="IPR012902">
    <property type="entry name" value="N_methyl_site"/>
</dbReference>
<dbReference type="GeneID" id="68901976"/>
<name>Z9JNB9_9GAMM</name>
<dbReference type="PROSITE" id="PS00409">
    <property type="entry name" value="PROKAR_NTER_METHYL"/>
    <property type="match status" value="1"/>
</dbReference>
<gene>
    <name evidence="5" type="ORF">AF72_00215</name>
    <name evidence="6" type="ORF">LPH55_04685</name>
</gene>
<sequence length="180" mass="20200">MKQQEGFTLIELMIVMAIIAILATIALPMYQHYVAKSQVTAALADITPGKTQTEARIANGMPRTMLPNDLDLRATTTHCHHIDVIVDSTNTWFRTWDSLNPRHSSSRITCTIHGNAQVNNKIIEWMRLPEVPDFSIEGGLFDDNDNNLNGQWFCLTNVDKALRPPGCEDSLPRIWTPQGS</sequence>
<keyword evidence="3" id="KW-0281">Fimbrium</keyword>
<dbReference type="KEGG" id="xtw:AB672_11770"/>
<evidence type="ECO:0000256" key="2">
    <source>
        <dbReference type="ARBA" id="ARBA00022481"/>
    </source>
</evidence>